<keyword evidence="2" id="KW-0812">Transmembrane</keyword>
<comment type="caution">
    <text evidence="3">The sequence shown here is derived from an EMBL/GenBank/DDBJ whole genome shotgun (WGS) entry which is preliminary data.</text>
</comment>
<dbReference type="AlphaFoldDB" id="A0A812ANA6"/>
<evidence type="ECO:0000256" key="2">
    <source>
        <dbReference type="SAM" id="Phobius"/>
    </source>
</evidence>
<feature type="transmembrane region" description="Helical" evidence="2">
    <location>
        <begin position="204"/>
        <end position="234"/>
    </location>
</feature>
<accession>A0A812ANA6</accession>
<evidence type="ECO:0000313" key="4">
    <source>
        <dbReference type="Proteomes" id="UP000597762"/>
    </source>
</evidence>
<reference evidence="3" key="1">
    <citation type="submission" date="2021-01" db="EMBL/GenBank/DDBJ databases">
        <authorList>
            <person name="Li R."/>
            <person name="Bekaert M."/>
        </authorList>
    </citation>
    <scope>NUCLEOTIDE SEQUENCE</scope>
    <source>
        <strain evidence="3">Farmed</strain>
    </source>
</reference>
<feature type="transmembrane region" description="Helical" evidence="2">
    <location>
        <begin position="173"/>
        <end position="192"/>
    </location>
</feature>
<evidence type="ECO:0000313" key="3">
    <source>
        <dbReference type="EMBL" id="CAE1141835.1"/>
    </source>
</evidence>
<dbReference type="Proteomes" id="UP000597762">
    <property type="component" value="Unassembled WGS sequence"/>
</dbReference>
<sequence>MVESGTARKRKEEDSPPNASPGPVASYSLSLRLWSFQAPRRYANVHSSSFSRLCCGRCCERSGKPSASGYDINHAIISIFSQSSCFVFLITSLSLSLSFSLSLSLPTFNLFSLTRASQISISPHLYLLFFLSAYFFFSLFPIYSHHVFLSFSSFCSSIFITTSPPLSLSPRLYFHYPSVLYFNLLSFILFHRPSHFSPLFPPPLFFFISFLISPSSILLSLFILSLSLSLFFLIPLSLSSLLHLNPVSLSFLLNLILLFLSFIFIPLSFFSSPFLSLLSFFSPQSDSPLSFLHFHPPLFLHFSIFTPSLFLFSSI</sequence>
<feature type="transmembrane region" description="Helical" evidence="2">
    <location>
        <begin position="290"/>
        <end position="312"/>
    </location>
</feature>
<keyword evidence="4" id="KW-1185">Reference proteome</keyword>
<proteinExistence type="predicted"/>
<evidence type="ECO:0000256" key="1">
    <source>
        <dbReference type="SAM" id="MobiDB-lite"/>
    </source>
</evidence>
<gene>
    <name evidence="3" type="ORF">SPHA_944</name>
</gene>
<organism evidence="3 4">
    <name type="scientific">Acanthosepion pharaonis</name>
    <name type="common">Pharaoh cuttlefish</name>
    <name type="synonym">Sepia pharaonis</name>
    <dbReference type="NCBI Taxonomy" id="158019"/>
    <lineage>
        <taxon>Eukaryota</taxon>
        <taxon>Metazoa</taxon>
        <taxon>Spiralia</taxon>
        <taxon>Lophotrochozoa</taxon>
        <taxon>Mollusca</taxon>
        <taxon>Cephalopoda</taxon>
        <taxon>Coleoidea</taxon>
        <taxon>Decapodiformes</taxon>
        <taxon>Sepiida</taxon>
        <taxon>Sepiina</taxon>
        <taxon>Sepiidae</taxon>
        <taxon>Acanthosepion</taxon>
    </lineage>
</organism>
<feature type="transmembrane region" description="Helical" evidence="2">
    <location>
        <begin position="246"/>
        <end position="270"/>
    </location>
</feature>
<feature type="region of interest" description="Disordered" evidence="1">
    <location>
        <begin position="1"/>
        <end position="23"/>
    </location>
</feature>
<protein>
    <submittedName>
        <fullName evidence="3">Uncharacterized protein</fullName>
    </submittedName>
</protein>
<feature type="transmembrane region" description="Helical" evidence="2">
    <location>
        <begin position="149"/>
        <end position="166"/>
    </location>
</feature>
<keyword evidence="2" id="KW-0472">Membrane</keyword>
<feature type="transmembrane region" description="Helical" evidence="2">
    <location>
        <begin position="125"/>
        <end position="143"/>
    </location>
</feature>
<name>A0A812ANA6_ACAPH</name>
<dbReference type="EMBL" id="CAHIKZ030000026">
    <property type="protein sequence ID" value="CAE1141835.1"/>
    <property type="molecule type" value="Genomic_DNA"/>
</dbReference>
<feature type="transmembrane region" description="Helical" evidence="2">
    <location>
        <begin position="86"/>
        <end position="113"/>
    </location>
</feature>
<keyword evidence="2" id="KW-1133">Transmembrane helix</keyword>